<evidence type="ECO:0000256" key="6">
    <source>
        <dbReference type="ARBA" id="ARBA00023136"/>
    </source>
</evidence>
<evidence type="ECO:0000259" key="8">
    <source>
        <dbReference type="PROSITE" id="PS50929"/>
    </source>
</evidence>
<evidence type="ECO:0000256" key="1">
    <source>
        <dbReference type="ARBA" id="ARBA00022448"/>
    </source>
</evidence>
<feature type="transmembrane region" description="Helical" evidence="7">
    <location>
        <begin position="318"/>
        <end position="339"/>
    </location>
</feature>
<dbReference type="EMBL" id="JASSZA010000011">
    <property type="protein sequence ID" value="KAK2097801.1"/>
    <property type="molecule type" value="Genomic_DNA"/>
</dbReference>
<gene>
    <name evidence="9" type="primary">ABCC6_13</name>
    <name evidence="9" type="ORF">P7K49_023252</name>
</gene>
<sequence length="438" mass="48670">MIVKKPATPTDPPHLVWFEQRQHTWAPPLTSCTFSPSPASLFLELIGDPKPPAWKGYLLAVLMFLSACLQTLFEQQNMYQLKVLQMRLRSAITGLVYRKVSPGGHMQAFPAGKSNITELSQRQDCTWDLSLNRLEGVHCDPRVRADKRLTGKQVLALSSSSRKASAVGDVVNLVSVDVQWVTESILYLNGLWLPLVWIMVCFVYLWQLLGPSALMAIAVFLSLLPLVFFITKKRNHHQRLSGADSLTLLTMEAPQQHGPLTVADSEEQMRQKDSRAQLTSSILRNSRTIKFHGWEGAFLDRVLGIRGQELGALRTSGLLFSVSLVSFQVALVVFTVHTLVAENAMDAEKAFVTLTVLDILNKAQAFLPFSIHSLVQMVWSWKRGEQGQEQRRAESTADICKGPAFACTTTESDNHFHEDLEPQGLSAMTAGVTSAIST</sequence>
<keyword evidence="4" id="KW-0067">ATP-binding</keyword>
<organism evidence="9 10">
    <name type="scientific">Saguinus oedipus</name>
    <name type="common">Cotton-top tamarin</name>
    <name type="synonym">Oedipomidas oedipus</name>
    <dbReference type="NCBI Taxonomy" id="9490"/>
    <lineage>
        <taxon>Eukaryota</taxon>
        <taxon>Metazoa</taxon>
        <taxon>Chordata</taxon>
        <taxon>Craniata</taxon>
        <taxon>Vertebrata</taxon>
        <taxon>Euteleostomi</taxon>
        <taxon>Mammalia</taxon>
        <taxon>Eutheria</taxon>
        <taxon>Euarchontoglires</taxon>
        <taxon>Primates</taxon>
        <taxon>Haplorrhini</taxon>
        <taxon>Platyrrhini</taxon>
        <taxon>Cebidae</taxon>
        <taxon>Callitrichinae</taxon>
        <taxon>Saguinus</taxon>
    </lineage>
</organism>
<evidence type="ECO:0000256" key="5">
    <source>
        <dbReference type="ARBA" id="ARBA00022989"/>
    </source>
</evidence>
<evidence type="ECO:0000256" key="4">
    <source>
        <dbReference type="ARBA" id="ARBA00022840"/>
    </source>
</evidence>
<dbReference type="Proteomes" id="UP001266305">
    <property type="component" value="Unassembled WGS sequence"/>
</dbReference>
<dbReference type="PANTHER" id="PTHR24223:SF339">
    <property type="entry name" value="ATP-BINDING CASSETTE SUB-FAMILY C MEMBER 6"/>
    <property type="match status" value="1"/>
</dbReference>
<dbReference type="InterPro" id="IPR050173">
    <property type="entry name" value="ABC_transporter_C-like"/>
</dbReference>
<evidence type="ECO:0000313" key="9">
    <source>
        <dbReference type="EMBL" id="KAK2097801.1"/>
    </source>
</evidence>
<dbReference type="Pfam" id="PF00664">
    <property type="entry name" value="ABC_membrane"/>
    <property type="match status" value="1"/>
</dbReference>
<accession>A0ABQ9UL27</accession>
<evidence type="ECO:0000256" key="7">
    <source>
        <dbReference type="SAM" id="Phobius"/>
    </source>
</evidence>
<keyword evidence="10" id="KW-1185">Reference proteome</keyword>
<feature type="transmembrane region" description="Helical" evidence="7">
    <location>
        <begin position="185"/>
        <end position="206"/>
    </location>
</feature>
<keyword evidence="1" id="KW-0813">Transport</keyword>
<keyword evidence="2 7" id="KW-0812">Transmembrane</keyword>
<dbReference type="SUPFAM" id="SSF90123">
    <property type="entry name" value="ABC transporter transmembrane region"/>
    <property type="match status" value="1"/>
</dbReference>
<evidence type="ECO:0000313" key="10">
    <source>
        <dbReference type="Proteomes" id="UP001266305"/>
    </source>
</evidence>
<comment type="caution">
    <text evidence="9">The sequence shown here is derived from an EMBL/GenBank/DDBJ whole genome shotgun (WGS) entry which is preliminary data.</text>
</comment>
<evidence type="ECO:0000256" key="3">
    <source>
        <dbReference type="ARBA" id="ARBA00022741"/>
    </source>
</evidence>
<name>A0ABQ9UL27_SAGOE</name>
<dbReference type="PROSITE" id="PS50929">
    <property type="entry name" value="ABC_TM1F"/>
    <property type="match status" value="1"/>
</dbReference>
<dbReference type="InterPro" id="IPR011527">
    <property type="entry name" value="ABC1_TM_dom"/>
</dbReference>
<reference evidence="9 10" key="1">
    <citation type="submission" date="2023-05" db="EMBL/GenBank/DDBJ databases">
        <title>B98-5 Cell Line De Novo Hybrid Assembly: An Optical Mapping Approach.</title>
        <authorList>
            <person name="Kananen K."/>
            <person name="Auerbach J.A."/>
            <person name="Kautto E."/>
            <person name="Blachly J.S."/>
        </authorList>
    </citation>
    <scope>NUCLEOTIDE SEQUENCE [LARGE SCALE GENOMIC DNA]</scope>
    <source>
        <strain evidence="9">B95-8</strain>
        <tissue evidence="9">Cell line</tissue>
    </source>
</reference>
<feature type="transmembrane region" description="Helical" evidence="7">
    <location>
        <begin position="212"/>
        <end position="231"/>
    </location>
</feature>
<keyword evidence="5 7" id="KW-1133">Transmembrane helix</keyword>
<dbReference type="InterPro" id="IPR036640">
    <property type="entry name" value="ABC1_TM_sf"/>
</dbReference>
<dbReference type="PANTHER" id="PTHR24223">
    <property type="entry name" value="ATP-BINDING CASSETTE SUB-FAMILY C"/>
    <property type="match status" value="1"/>
</dbReference>
<dbReference type="Gene3D" id="1.20.1560.10">
    <property type="entry name" value="ABC transporter type 1, transmembrane domain"/>
    <property type="match status" value="1"/>
</dbReference>
<protein>
    <submittedName>
        <fullName evidence="9">Multidrug resistance-associated protein 6</fullName>
    </submittedName>
</protein>
<evidence type="ECO:0000256" key="2">
    <source>
        <dbReference type="ARBA" id="ARBA00022692"/>
    </source>
</evidence>
<keyword evidence="3" id="KW-0547">Nucleotide-binding</keyword>
<proteinExistence type="predicted"/>
<keyword evidence="6 7" id="KW-0472">Membrane</keyword>
<feature type="domain" description="ABC transmembrane type-1" evidence="8">
    <location>
        <begin position="152"/>
        <end position="376"/>
    </location>
</feature>